<feature type="compositionally biased region" description="Polar residues" evidence="1">
    <location>
        <begin position="181"/>
        <end position="190"/>
    </location>
</feature>
<dbReference type="RefSeq" id="XP_052129633.1">
    <property type="nucleotide sequence ID" value="XM_052273673.1"/>
</dbReference>
<dbReference type="GeneID" id="127750935"/>
<gene>
    <name evidence="3" type="primary">LOC127750935</name>
</gene>
<organism evidence="2 3">
    <name type="scientific">Frankliniella occidentalis</name>
    <name type="common">Western flower thrips</name>
    <name type="synonym">Euthrips occidentalis</name>
    <dbReference type="NCBI Taxonomy" id="133901"/>
    <lineage>
        <taxon>Eukaryota</taxon>
        <taxon>Metazoa</taxon>
        <taxon>Ecdysozoa</taxon>
        <taxon>Arthropoda</taxon>
        <taxon>Hexapoda</taxon>
        <taxon>Insecta</taxon>
        <taxon>Pterygota</taxon>
        <taxon>Neoptera</taxon>
        <taxon>Paraneoptera</taxon>
        <taxon>Thysanoptera</taxon>
        <taxon>Terebrantia</taxon>
        <taxon>Thripoidea</taxon>
        <taxon>Thripidae</taxon>
        <taxon>Frankliniella</taxon>
    </lineage>
</organism>
<dbReference type="KEGG" id="foc:127750935"/>
<sequence length="199" mass="21622">MGSEFASQSTGQLALTPATFDATSQPSTSYEHEELIFSDTLQHTDNTRTVGLEESVFRTTCPTYHTINVSHSEEFHQAMAQEVPAASGQDSTIISKDTHNLFSALFPSYSRYRHGGFGGIGSEDSQYVPRMRNRLAGLPMPASAGARLSSTALGRARGDSATAHGRETEGEGGNSRRRQSASRLTKSMSWGVQDPRYNI</sequence>
<evidence type="ECO:0000256" key="1">
    <source>
        <dbReference type="SAM" id="MobiDB-lite"/>
    </source>
</evidence>
<accession>A0A9C6X5Y8</accession>
<proteinExistence type="predicted"/>
<keyword evidence="2" id="KW-1185">Reference proteome</keyword>
<evidence type="ECO:0000313" key="3">
    <source>
        <dbReference type="RefSeq" id="XP_052129633.1"/>
    </source>
</evidence>
<evidence type="ECO:0000313" key="2">
    <source>
        <dbReference type="Proteomes" id="UP000504606"/>
    </source>
</evidence>
<dbReference type="Proteomes" id="UP000504606">
    <property type="component" value="Unplaced"/>
</dbReference>
<protein>
    <submittedName>
        <fullName evidence="3">Uncharacterized protein LOC127750935</fullName>
    </submittedName>
</protein>
<name>A0A9C6X5Y8_FRAOC</name>
<feature type="region of interest" description="Disordered" evidence="1">
    <location>
        <begin position="139"/>
        <end position="199"/>
    </location>
</feature>
<reference evidence="3" key="1">
    <citation type="submission" date="2025-08" db="UniProtKB">
        <authorList>
            <consortium name="RefSeq"/>
        </authorList>
    </citation>
    <scope>IDENTIFICATION</scope>
    <source>
        <tissue evidence="3">Whole organism</tissue>
    </source>
</reference>
<dbReference type="AlphaFoldDB" id="A0A9C6X5Y8"/>